<organism evidence="2 3">
    <name type="scientific">Arabidopsis thaliana x Arabidopsis arenosa</name>
    <dbReference type="NCBI Taxonomy" id="1240361"/>
    <lineage>
        <taxon>Eukaryota</taxon>
        <taxon>Viridiplantae</taxon>
        <taxon>Streptophyta</taxon>
        <taxon>Embryophyta</taxon>
        <taxon>Tracheophyta</taxon>
        <taxon>Spermatophyta</taxon>
        <taxon>Magnoliopsida</taxon>
        <taxon>eudicotyledons</taxon>
        <taxon>Gunneridae</taxon>
        <taxon>Pentapetalae</taxon>
        <taxon>rosids</taxon>
        <taxon>malvids</taxon>
        <taxon>Brassicales</taxon>
        <taxon>Brassicaceae</taxon>
        <taxon>Camelineae</taxon>
        <taxon>Arabidopsis</taxon>
    </lineage>
</organism>
<evidence type="ECO:0000313" key="2">
    <source>
        <dbReference type="EMBL" id="KAG7591361.1"/>
    </source>
</evidence>
<dbReference type="PROSITE" id="PS50181">
    <property type="entry name" value="FBOX"/>
    <property type="match status" value="1"/>
</dbReference>
<sequence>MLKRDRSSVVGSKRHGSSVVLKRHRSSVVELLPHDVVELILEKLPVKPLLRLKSVSKRWKSTIESHRFKERQFICRKQSRGIDVLFVSLGDDETRGMRIVLGSSIVSTVRFPTSCTVFCHGSCDGLLCLYSLNDPSFVVNPATRWHQSFPLSSYQELIFDRLKIKGALDITCAKLGFGRDKVRGTYKPVWLYNSSEYGLENITTCEVFDFSTNAWRYLLQASLYRIRGDHYPVYLEGSLYWFTECEETKVLSFDLHTETFQVISKTPFPHVRDPEDFNMCILDNRLCISEKNWPTQVIWLFDSSGGMDPWKKLCSIDLTETISLYGKAVFRLFPIAILDKTKLLLHSRSYLQPAVIYDLQTKSYGVLFTPTTRGSSAFYSQSLFSALSN</sequence>
<dbReference type="Proteomes" id="UP000694240">
    <property type="component" value="Chromosome 6"/>
</dbReference>
<keyword evidence="3" id="KW-1185">Reference proteome</keyword>
<dbReference type="EMBL" id="JAEFBK010000006">
    <property type="protein sequence ID" value="KAG7591361.1"/>
    <property type="molecule type" value="Genomic_DNA"/>
</dbReference>
<dbReference type="NCBIfam" id="TIGR01640">
    <property type="entry name" value="F_box_assoc_1"/>
    <property type="match status" value="1"/>
</dbReference>
<dbReference type="Pfam" id="PF07734">
    <property type="entry name" value="FBA_1"/>
    <property type="match status" value="1"/>
</dbReference>
<evidence type="ECO:0000313" key="3">
    <source>
        <dbReference type="Proteomes" id="UP000694240"/>
    </source>
</evidence>
<dbReference type="InterPro" id="IPR001810">
    <property type="entry name" value="F-box_dom"/>
</dbReference>
<accession>A0A8T2C7D3</accession>
<gene>
    <name evidence="2" type="ORF">ISN45_Aa01g003960</name>
</gene>
<protein>
    <submittedName>
        <fullName evidence="2">F-box domain</fullName>
    </submittedName>
</protein>
<dbReference type="CDD" id="cd22157">
    <property type="entry name" value="F-box_AtFBW1-like"/>
    <property type="match status" value="1"/>
</dbReference>
<comment type="caution">
    <text evidence="2">The sequence shown here is derived from an EMBL/GenBank/DDBJ whole genome shotgun (WGS) entry which is preliminary data.</text>
</comment>
<dbReference type="Pfam" id="PF00646">
    <property type="entry name" value="F-box"/>
    <property type="match status" value="1"/>
</dbReference>
<feature type="domain" description="F-box" evidence="1">
    <location>
        <begin position="26"/>
        <end position="72"/>
    </location>
</feature>
<dbReference type="InterPro" id="IPR006527">
    <property type="entry name" value="F-box-assoc_dom_typ1"/>
</dbReference>
<dbReference type="SMART" id="SM00256">
    <property type="entry name" value="FBOX"/>
    <property type="match status" value="1"/>
</dbReference>
<proteinExistence type="predicted"/>
<evidence type="ECO:0000259" key="1">
    <source>
        <dbReference type="PROSITE" id="PS50181"/>
    </source>
</evidence>
<dbReference type="InterPro" id="IPR017451">
    <property type="entry name" value="F-box-assoc_interact_dom"/>
</dbReference>
<reference evidence="2 3" key="1">
    <citation type="submission" date="2020-12" db="EMBL/GenBank/DDBJ databases">
        <title>Concerted genomic and epigenomic changes stabilize Arabidopsis allopolyploids.</title>
        <authorList>
            <person name="Chen Z."/>
        </authorList>
    </citation>
    <scope>NUCLEOTIDE SEQUENCE [LARGE SCALE GENOMIC DNA]</scope>
    <source>
        <strain evidence="2">Allo738</strain>
        <tissue evidence="2">Leaf</tissue>
    </source>
</reference>
<dbReference type="PANTHER" id="PTHR31672:SF13">
    <property type="entry name" value="F-BOX PROTEIN CPR30-LIKE"/>
    <property type="match status" value="1"/>
</dbReference>
<dbReference type="PANTHER" id="PTHR31672">
    <property type="entry name" value="BNACNNG10540D PROTEIN"/>
    <property type="match status" value="1"/>
</dbReference>
<name>A0A8T2C7D3_9BRAS</name>
<dbReference type="InterPro" id="IPR050796">
    <property type="entry name" value="SCF_F-box_component"/>
</dbReference>
<dbReference type="AlphaFoldDB" id="A0A8T2C7D3"/>